<evidence type="ECO:0000259" key="1">
    <source>
        <dbReference type="Pfam" id="PF14088"/>
    </source>
</evidence>
<proteinExistence type="predicted"/>
<dbReference type="OrthoDB" id="570199at2"/>
<dbReference type="RefSeq" id="WP_073042519.1">
    <property type="nucleotide sequence ID" value="NZ_FRCJ01000001.1"/>
</dbReference>
<evidence type="ECO:0000313" key="2">
    <source>
        <dbReference type="EMBL" id="SHL70212.1"/>
    </source>
</evidence>
<feature type="domain" description="DUF4268" evidence="1">
    <location>
        <begin position="173"/>
        <end position="304"/>
    </location>
</feature>
<evidence type="ECO:0000313" key="3">
    <source>
        <dbReference type="Proteomes" id="UP000184280"/>
    </source>
</evidence>
<dbReference type="EMBL" id="FRCJ01000001">
    <property type="protein sequence ID" value="SHL70212.1"/>
    <property type="molecule type" value="Genomic_DNA"/>
</dbReference>
<sequence length="314" mass="36222">MKQLGKLEKIEDLRSIWKHEAKDFTPWLAEEENLAMLSEAIGIDIVLEERESNVGEFSVDILASEESTGRKIIIENQLEDTNHDHLGKIITYASGKDAEVIIWIVKRARDEHKQAIEWLNNHTDDKCSFFLIEIELWRIGNSEPAVKFNIVERPNDWAKSMKKSLSLTQGGALKLDFWQQFIDYNQSNNGVYAKSMPTSDAWIGKSIKGIPGTSVNLVVTKDSCRIEAYINSGSQDKNKSIFDALYSVKDTIEKDYGASLIWHRLDDKVTCRIYEDRPWSYTNVDERQNIFKFFCDSTNRMLKSFGYQAKLFKK</sequence>
<dbReference type="AlphaFoldDB" id="A0A1M7CSJ6"/>
<name>A0A1M7CSJ6_XYLRU</name>
<organism evidence="2 3">
    <name type="scientific">Xylanibacter ruminicola</name>
    <name type="common">Prevotella ruminicola</name>
    <dbReference type="NCBI Taxonomy" id="839"/>
    <lineage>
        <taxon>Bacteria</taxon>
        <taxon>Pseudomonadati</taxon>
        <taxon>Bacteroidota</taxon>
        <taxon>Bacteroidia</taxon>
        <taxon>Bacteroidales</taxon>
        <taxon>Prevotellaceae</taxon>
        <taxon>Xylanibacter</taxon>
    </lineage>
</organism>
<dbReference type="InterPro" id="IPR025364">
    <property type="entry name" value="DUF4268"/>
</dbReference>
<gene>
    <name evidence="2" type="ORF">SAMN04488494_0516</name>
</gene>
<protein>
    <recommendedName>
        <fullName evidence="1">DUF4268 domain-containing protein</fullName>
    </recommendedName>
</protein>
<reference evidence="2 3" key="1">
    <citation type="submission" date="2016-11" db="EMBL/GenBank/DDBJ databases">
        <authorList>
            <person name="Jaros S."/>
            <person name="Januszkiewicz K."/>
            <person name="Wedrychowicz H."/>
        </authorList>
    </citation>
    <scope>NUCLEOTIDE SEQUENCE [LARGE SCALE GENOMIC DNA]</scope>
    <source>
        <strain evidence="2 3">BPI-34</strain>
    </source>
</reference>
<dbReference type="Pfam" id="PF14088">
    <property type="entry name" value="DUF4268"/>
    <property type="match status" value="1"/>
</dbReference>
<accession>A0A1M7CSJ6</accession>
<dbReference type="Proteomes" id="UP000184280">
    <property type="component" value="Unassembled WGS sequence"/>
</dbReference>